<protein>
    <recommendedName>
        <fullName evidence="10">Aminopeptidase</fullName>
        <ecNumber evidence="10">3.4.11.-</ecNumber>
    </recommendedName>
</protein>
<dbReference type="CDD" id="cd09601">
    <property type="entry name" value="M1_APN-Q_like"/>
    <property type="match status" value="1"/>
</dbReference>
<dbReference type="OrthoDB" id="10031169at2759"/>
<dbReference type="InterPro" id="IPR050344">
    <property type="entry name" value="Peptidase_M1_aminopeptidases"/>
</dbReference>
<feature type="binding site" evidence="8">
    <location>
        <position position="308"/>
    </location>
    <ligand>
        <name>Zn(2+)</name>
        <dbReference type="ChEBI" id="CHEBI:29105"/>
        <note>catalytic</note>
    </ligand>
</feature>
<keyword evidence="5 8" id="KW-0862">Zinc</keyword>
<feature type="domain" description="ERAP1-like C-terminal" evidence="12">
    <location>
        <begin position="529"/>
        <end position="821"/>
    </location>
</feature>
<feature type="site" description="Transition state stabilizer" evidence="9">
    <location>
        <position position="388"/>
    </location>
</feature>
<dbReference type="InterPro" id="IPR027268">
    <property type="entry name" value="Peptidase_M4/M1_CTD_sf"/>
</dbReference>
<dbReference type="InterPro" id="IPR034016">
    <property type="entry name" value="M1_APN-typ"/>
</dbReference>
<dbReference type="GO" id="GO:0005854">
    <property type="term" value="C:nascent polypeptide-associated complex"/>
    <property type="evidence" value="ECO:0007669"/>
    <property type="project" value="EnsemblFungi"/>
</dbReference>
<dbReference type="AlphaFoldDB" id="G3AUI0"/>
<proteinExistence type="inferred from homology"/>
<evidence type="ECO:0000313" key="15">
    <source>
        <dbReference type="Proteomes" id="UP000000709"/>
    </source>
</evidence>
<feature type="domain" description="Peptidase M1 membrane alanine aminopeptidase" evidence="11">
    <location>
        <begin position="232"/>
        <end position="450"/>
    </location>
</feature>
<feature type="domain" description="Aminopeptidase N-like N-terminal" evidence="13">
    <location>
        <begin position="13"/>
        <end position="195"/>
    </location>
</feature>
<dbReference type="Gene3D" id="1.10.390.10">
    <property type="entry name" value="Neutral Protease Domain 2"/>
    <property type="match status" value="1"/>
</dbReference>
<dbReference type="HOGENOM" id="CLU_003705_3_0_1"/>
<dbReference type="SUPFAM" id="SSF55486">
    <property type="entry name" value="Metalloproteases ('zincins'), catalytic domain"/>
    <property type="match status" value="1"/>
</dbReference>
<gene>
    <name evidence="14" type="ORF">SPAPADRAFT_73236</name>
</gene>
<name>G3AUI0_SPAPN</name>
<dbReference type="GO" id="GO:0042254">
    <property type="term" value="P:ribosome biogenesis"/>
    <property type="evidence" value="ECO:0007669"/>
    <property type="project" value="EnsemblFungi"/>
</dbReference>
<dbReference type="RefSeq" id="XP_007377507.1">
    <property type="nucleotide sequence ID" value="XM_007377445.1"/>
</dbReference>
<dbReference type="Pfam" id="PF01433">
    <property type="entry name" value="Peptidase_M1"/>
    <property type="match status" value="1"/>
</dbReference>
<dbReference type="Gene3D" id="1.25.50.20">
    <property type="match status" value="1"/>
</dbReference>
<dbReference type="Gene3D" id="2.60.40.1910">
    <property type="match status" value="1"/>
</dbReference>
<dbReference type="GO" id="GO:0042277">
    <property type="term" value="F:peptide binding"/>
    <property type="evidence" value="ECO:0007669"/>
    <property type="project" value="TreeGrafter"/>
</dbReference>
<keyword evidence="15" id="KW-1185">Reference proteome</keyword>
<evidence type="ECO:0000256" key="8">
    <source>
        <dbReference type="PIRSR" id="PIRSR634016-3"/>
    </source>
</evidence>
<keyword evidence="6 10" id="KW-0482">Metalloprotease</keyword>
<dbReference type="Gene3D" id="2.60.40.1730">
    <property type="entry name" value="tricorn interacting facor f3 domain"/>
    <property type="match status" value="1"/>
</dbReference>
<evidence type="ECO:0000313" key="14">
    <source>
        <dbReference type="EMBL" id="EGW30536.1"/>
    </source>
</evidence>
<evidence type="ECO:0000256" key="7">
    <source>
        <dbReference type="PIRSR" id="PIRSR634016-1"/>
    </source>
</evidence>
<evidence type="ECO:0000256" key="6">
    <source>
        <dbReference type="ARBA" id="ARBA00023049"/>
    </source>
</evidence>
<evidence type="ECO:0000256" key="1">
    <source>
        <dbReference type="ARBA" id="ARBA00010136"/>
    </source>
</evidence>
<keyword evidence="2 10" id="KW-0645">Protease</keyword>
<dbReference type="PRINTS" id="PR00756">
    <property type="entry name" value="ALADIPTASE"/>
</dbReference>
<dbReference type="GO" id="GO:2000765">
    <property type="term" value="P:regulation of cytoplasmic translation"/>
    <property type="evidence" value="ECO:0007669"/>
    <property type="project" value="EnsemblFungi"/>
</dbReference>
<sequence>MSESLLLSNQVIPTDYHYKLTINHLKPNFSGEAIIQWKNTSDDSTGFSLTLHASKLVITSATIGDIKLKITYDKQNQRVSFTTEEAITESNLVLKYMGQIKTISTYKDATQGLFKTNYLDDISGKANNYIIATHFQPHSAKSVFPIIDEIQHKPNVQLDIITDTKFKVLTNGKLTNQEYVNENTLHQFKYDLPISPSVMGFVIGDLEYISSESLSVPTRIYTCIGESKYARFALSTIEKYLPVLEQKFHHSYPLSKLDFVTIPFLNDGAMENWGLVTVIPSTLLVDELNATVEQKKQVVELVVHELVHQWVGNWVTFDDWNSLWFNESFATWATKIVAGYSVEYEEMLDKDCFYVDDKFTIQSIHEHVSTVYTGLNATTSSIFDTNAYEKGIILLNMIYKVFKSEGKDLIECFGKFVIDKYKGQSIKVFDIWQQLNECVSIDLPSFFYSWTRLHGYPLVRVSYSRDQLHIEQHTYLYNIPDLDKVGIEDAPFHIPLLIRVVDDKKEVKTLNVLLTDRSLDLDIPKSQLININSGRGGYYRVLYNELTNINLMTSSDLIGVLHDLGKLLGTQHSTSKDLAHFFDIMELFVQSSWKWDWKVMKVALTYLTKFQTIFTNYITSPKFQSWLSKYASDLFQRINWDKVMTGNYSRGELDVYSTILDININNKHAVEFATRHFSQFINPTQKTTYVPGELLGSIFNLSMSVATMKQYKQVLALVKNSNTSLLKHTNLLEHELQTVAISSLAYPTSQELLRKTLNFVHNNIDSKMIELAVVGITNCTDNARVRIVFDWFKLNYDNWVLRSLRKGSDWSKQIGVTVKNLATLILELMHRNQQFEVLRVEFIESKRVALPEHGLHSLNEELEHEREEKLVIVSFLEDIKQRL</sequence>
<accession>G3AUI0</accession>
<dbReference type="InterPro" id="IPR024571">
    <property type="entry name" value="ERAP1-like_C_dom"/>
</dbReference>
<evidence type="ECO:0000259" key="13">
    <source>
        <dbReference type="Pfam" id="PF17900"/>
    </source>
</evidence>
<evidence type="ECO:0000256" key="10">
    <source>
        <dbReference type="RuleBase" id="RU364040"/>
    </source>
</evidence>
<comment type="similarity">
    <text evidence="1 10">Belongs to the peptidase M1 family.</text>
</comment>
<dbReference type="SUPFAM" id="SSF63737">
    <property type="entry name" value="Leukotriene A4 hydrolase N-terminal domain"/>
    <property type="match status" value="1"/>
</dbReference>
<dbReference type="InterPro" id="IPR001930">
    <property type="entry name" value="Peptidase_M1"/>
</dbReference>
<dbReference type="Pfam" id="PF17900">
    <property type="entry name" value="Peptidase_M1_N"/>
    <property type="match status" value="1"/>
</dbReference>
<dbReference type="PANTHER" id="PTHR11533">
    <property type="entry name" value="PROTEASE M1 ZINC METALLOPROTEASE"/>
    <property type="match status" value="1"/>
</dbReference>
<comment type="cofactor">
    <cofactor evidence="8 10">
        <name>Zn(2+)</name>
        <dbReference type="ChEBI" id="CHEBI:29105"/>
    </cofactor>
    <text evidence="8 10">Binds 1 zinc ion per subunit.</text>
</comment>
<dbReference type="Proteomes" id="UP000000709">
    <property type="component" value="Unassembled WGS sequence"/>
</dbReference>
<evidence type="ECO:0000256" key="3">
    <source>
        <dbReference type="ARBA" id="ARBA00022723"/>
    </source>
</evidence>
<evidence type="ECO:0000259" key="12">
    <source>
        <dbReference type="Pfam" id="PF11838"/>
    </source>
</evidence>
<keyword evidence="4 10" id="KW-0378">Hydrolase</keyword>
<dbReference type="GO" id="GO:1990593">
    <property type="term" value="F:nascent polypeptide-associated complex binding"/>
    <property type="evidence" value="ECO:0007669"/>
    <property type="project" value="EnsemblFungi"/>
</dbReference>
<dbReference type="STRING" id="619300.G3AUI0"/>
<feature type="binding site" evidence="8">
    <location>
        <position position="304"/>
    </location>
    <ligand>
        <name>Zn(2+)</name>
        <dbReference type="ChEBI" id="CHEBI:29105"/>
        <note>catalytic</note>
    </ligand>
</feature>
<dbReference type="PANTHER" id="PTHR11533:SF299">
    <property type="entry name" value="AMINOPEPTIDASE"/>
    <property type="match status" value="1"/>
</dbReference>
<dbReference type="InterPro" id="IPR042097">
    <property type="entry name" value="Aminopeptidase_N-like_N_sf"/>
</dbReference>
<dbReference type="OMA" id="DMAMENF"/>
<dbReference type="EC" id="3.4.11.-" evidence="10"/>
<evidence type="ECO:0000256" key="5">
    <source>
        <dbReference type="ARBA" id="ARBA00022833"/>
    </source>
</evidence>
<evidence type="ECO:0000256" key="9">
    <source>
        <dbReference type="PIRSR" id="PIRSR634016-4"/>
    </source>
</evidence>
<dbReference type="GO" id="GO:0016020">
    <property type="term" value="C:membrane"/>
    <property type="evidence" value="ECO:0007669"/>
    <property type="project" value="TreeGrafter"/>
</dbReference>
<feature type="active site" description="Proton acceptor" evidence="7">
    <location>
        <position position="305"/>
    </location>
</feature>
<dbReference type="KEGG" id="spaa:SPAPADRAFT_73236"/>
<feature type="binding site" evidence="8">
    <location>
        <position position="327"/>
    </location>
    <ligand>
        <name>Zn(2+)</name>
        <dbReference type="ChEBI" id="CHEBI:29105"/>
        <note>catalytic</note>
    </ligand>
</feature>
<dbReference type="EMBL" id="GL996505">
    <property type="protein sequence ID" value="EGW30536.1"/>
    <property type="molecule type" value="Genomic_DNA"/>
</dbReference>
<dbReference type="InterPro" id="IPR045357">
    <property type="entry name" value="Aminopeptidase_N-like_N"/>
</dbReference>
<evidence type="ECO:0000256" key="4">
    <source>
        <dbReference type="ARBA" id="ARBA00022801"/>
    </source>
</evidence>
<dbReference type="GO" id="GO:0006508">
    <property type="term" value="P:proteolysis"/>
    <property type="evidence" value="ECO:0007669"/>
    <property type="project" value="UniProtKB-KW"/>
</dbReference>
<dbReference type="InterPro" id="IPR014782">
    <property type="entry name" value="Peptidase_M1_dom"/>
</dbReference>
<dbReference type="GO" id="GO:0070006">
    <property type="term" value="F:metalloaminopeptidase activity"/>
    <property type="evidence" value="ECO:0007669"/>
    <property type="project" value="TreeGrafter"/>
</dbReference>
<dbReference type="GO" id="GO:0043171">
    <property type="term" value="P:peptide catabolic process"/>
    <property type="evidence" value="ECO:0007669"/>
    <property type="project" value="TreeGrafter"/>
</dbReference>
<keyword evidence="10" id="KW-0031">Aminopeptidase</keyword>
<dbReference type="InParanoid" id="G3AUI0"/>
<reference evidence="14 15" key="1">
    <citation type="journal article" date="2011" name="Proc. Natl. Acad. Sci. U.S.A.">
        <title>Comparative genomics of xylose-fermenting fungi for enhanced biofuel production.</title>
        <authorList>
            <person name="Wohlbach D.J."/>
            <person name="Kuo A."/>
            <person name="Sato T.K."/>
            <person name="Potts K.M."/>
            <person name="Salamov A.A."/>
            <person name="LaButti K.M."/>
            <person name="Sun H."/>
            <person name="Clum A."/>
            <person name="Pangilinan J.L."/>
            <person name="Lindquist E.A."/>
            <person name="Lucas S."/>
            <person name="Lapidus A."/>
            <person name="Jin M."/>
            <person name="Gunawan C."/>
            <person name="Balan V."/>
            <person name="Dale B.E."/>
            <person name="Jeffries T.W."/>
            <person name="Zinkel R."/>
            <person name="Barry K.W."/>
            <person name="Grigoriev I.V."/>
            <person name="Gasch A.P."/>
        </authorList>
    </citation>
    <scope>NUCLEOTIDE SEQUENCE [LARGE SCALE GENOMIC DNA]</scope>
    <source>
        <strain evidence="15">NRRL Y-27907 / 11-Y1</strain>
    </source>
</reference>
<dbReference type="GO" id="GO:0008270">
    <property type="term" value="F:zinc ion binding"/>
    <property type="evidence" value="ECO:0007669"/>
    <property type="project" value="UniProtKB-UniRule"/>
</dbReference>
<dbReference type="eggNOG" id="KOG1046">
    <property type="taxonomic scope" value="Eukaryota"/>
</dbReference>
<keyword evidence="3 8" id="KW-0479">Metal-binding</keyword>
<dbReference type="GeneID" id="18875474"/>
<dbReference type="FunCoup" id="G3AUI0">
    <property type="interactions" value="101"/>
</dbReference>
<evidence type="ECO:0000256" key="2">
    <source>
        <dbReference type="ARBA" id="ARBA00022670"/>
    </source>
</evidence>
<organism evidence="15">
    <name type="scientific">Spathaspora passalidarum (strain NRRL Y-27907 / 11-Y1)</name>
    <dbReference type="NCBI Taxonomy" id="619300"/>
    <lineage>
        <taxon>Eukaryota</taxon>
        <taxon>Fungi</taxon>
        <taxon>Dikarya</taxon>
        <taxon>Ascomycota</taxon>
        <taxon>Saccharomycotina</taxon>
        <taxon>Pichiomycetes</taxon>
        <taxon>Debaryomycetaceae</taxon>
        <taxon>Spathaspora</taxon>
    </lineage>
</organism>
<dbReference type="Pfam" id="PF11838">
    <property type="entry name" value="ERAP1_C"/>
    <property type="match status" value="1"/>
</dbReference>
<evidence type="ECO:0000259" key="11">
    <source>
        <dbReference type="Pfam" id="PF01433"/>
    </source>
</evidence>